<dbReference type="Pfam" id="PF01852">
    <property type="entry name" value="START"/>
    <property type="match status" value="1"/>
</dbReference>
<feature type="region of interest" description="Disordered" evidence="1">
    <location>
        <begin position="35"/>
        <end position="56"/>
    </location>
</feature>
<dbReference type="GO" id="GO:0005737">
    <property type="term" value="C:cytoplasm"/>
    <property type="evidence" value="ECO:0007669"/>
    <property type="project" value="UniProtKB-ARBA"/>
</dbReference>
<dbReference type="Proteomes" id="UP000298061">
    <property type="component" value="Unassembled WGS sequence"/>
</dbReference>
<dbReference type="STRING" id="135208.A0A4Y9ZLD6"/>
<reference evidence="3 4" key="1">
    <citation type="submission" date="2019-02" db="EMBL/GenBank/DDBJ databases">
        <title>Genome sequencing of the rare red list fungi Hericium alpestre (H. flagellum).</title>
        <authorList>
            <person name="Buettner E."/>
            <person name="Kellner H."/>
        </authorList>
    </citation>
    <scope>NUCLEOTIDE SEQUENCE [LARGE SCALE GENOMIC DNA]</scope>
    <source>
        <strain evidence="3 4">DSM 108284</strain>
    </source>
</reference>
<gene>
    <name evidence="3" type="ORF">EWM64_g9380</name>
</gene>
<dbReference type="OrthoDB" id="196858at2759"/>
<dbReference type="PANTHER" id="PTHR19308">
    <property type="entry name" value="PHOSPHATIDYLCHOLINE TRANSFER PROTEIN"/>
    <property type="match status" value="1"/>
</dbReference>
<evidence type="ECO:0000313" key="3">
    <source>
        <dbReference type="EMBL" id="TFY74631.1"/>
    </source>
</evidence>
<proteinExistence type="predicted"/>
<dbReference type="InterPro" id="IPR023393">
    <property type="entry name" value="START-like_dom_sf"/>
</dbReference>
<comment type="caution">
    <text evidence="3">The sequence shown here is derived from an EMBL/GenBank/DDBJ whole genome shotgun (WGS) entry which is preliminary data.</text>
</comment>
<dbReference type="CDD" id="cd00177">
    <property type="entry name" value="START"/>
    <property type="match status" value="1"/>
</dbReference>
<feature type="non-terminal residue" evidence="3">
    <location>
        <position position="764"/>
    </location>
</feature>
<dbReference type="PANTHER" id="PTHR19308:SF54">
    <property type="entry name" value="START DOMAIN-CONTAINING PROTEIN"/>
    <property type="match status" value="1"/>
</dbReference>
<accession>A0A4Y9ZLD6</accession>
<dbReference type="InterPro" id="IPR002913">
    <property type="entry name" value="START_lipid-bd_dom"/>
</dbReference>
<dbReference type="PROSITE" id="PS50848">
    <property type="entry name" value="START"/>
    <property type="match status" value="1"/>
</dbReference>
<organism evidence="3 4">
    <name type="scientific">Hericium alpestre</name>
    <dbReference type="NCBI Taxonomy" id="135208"/>
    <lineage>
        <taxon>Eukaryota</taxon>
        <taxon>Fungi</taxon>
        <taxon>Dikarya</taxon>
        <taxon>Basidiomycota</taxon>
        <taxon>Agaricomycotina</taxon>
        <taxon>Agaricomycetes</taxon>
        <taxon>Russulales</taxon>
        <taxon>Hericiaceae</taxon>
        <taxon>Hericium</taxon>
    </lineage>
</organism>
<feature type="domain" description="START" evidence="2">
    <location>
        <begin position="468"/>
        <end position="634"/>
    </location>
</feature>
<evidence type="ECO:0000313" key="4">
    <source>
        <dbReference type="Proteomes" id="UP000298061"/>
    </source>
</evidence>
<dbReference type="InterPro" id="IPR051213">
    <property type="entry name" value="START_lipid_transfer"/>
</dbReference>
<dbReference type="SUPFAM" id="SSF55961">
    <property type="entry name" value="Bet v1-like"/>
    <property type="match status" value="2"/>
</dbReference>
<name>A0A4Y9ZLD6_9AGAM</name>
<protein>
    <recommendedName>
        <fullName evidence="2">START domain-containing protein</fullName>
    </recommendedName>
</protein>
<sequence length="764" mass="84848">MSDGTSLRQSWYSALNDAQTSFRHLLTSASSPDWKRVTVPSDSSSPKLKGKARSSVPDASDVIIHRKTRQSGDTVYRVILDVPTGDDPLSLDAWKSVLTTPELRKEWDPAVESSSLVEMFDPSTRVSKTNFTLGWPAKPSPPYVRSNVKLFAWCIQHVPSSPQDDDQSPKRASNGRLRITCFWQHDFRALWNFSTASSFYQQLSSMVLGLLKTVMKRGSRVPVVKGYGNGVSIERVRFDIDREALTLDYAIIPEDDDHETLAGESPHNLDELHAKREHQRLTRAVEFSIPLSEGWDVQVHTKASSEEVAQLPWSARAFRNTPAPSTSDAAKNDRDDVLFRVSHSGLLDDHSILKVSVHIERSGPSSGLRLNGIPQVVEIIEERYPSSFFMSQQMQQDAISTADTSFHTTSSTVTAASTGSSGSKPPIRPQIFRTLTERSAAAEKSILSRVRRNYIYFSSLLQEPEAKWKRTTEARGVSITQLDSIDPTLVVYRAEATFVGVGLWDLYATITSPGTREFWDKQHEDAVLLEDVNELTELWHIKSKPTWPSNARDSVLLKTVYKSPTTIHVFAFSADDPNLFPNIPPVEPNTIRTQVDLQGFSIEALSPTTTLLTLLEQSDPKGWANKSSVIPQQMTTALAGIGEFAIKYGGPPVATRLAGAKAISMKYDHERGIFRMEYEVSTSRRTPLDQNTTTDSDVASASTPIVECELRCDIDTWANSLDIVVDPPPQAVSCLRRHRLSSGGGGLWLTLTHDAVLAGDERLQ</sequence>
<dbReference type="Gene3D" id="3.30.530.20">
    <property type="match status" value="3"/>
</dbReference>
<keyword evidence="4" id="KW-1185">Reference proteome</keyword>
<dbReference type="AlphaFoldDB" id="A0A4Y9ZLD6"/>
<evidence type="ECO:0000256" key="1">
    <source>
        <dbReference type="SAM" id="MobiDB-lite"/>
    </source>
</evidence>
<dbReference type="EMBL" id="SFCI01001972">
    <property type="protein sequence ID" value="TFY74631.1"/>
    <property type="molecule type" value="Genomic_DNA"/>
</dbReference>
<evidence type="ECO:0000259" key="2">
    <source>
        <dbReference type="PROSITE" id="PS50848"/>
    </source>
</evidence>
<dbReference type="GO" id="GO:0008289">
    <property type="term" value="F:lipid binding"/>
    <property type="evidence" value="ECO:0007669"/>
    <property type="project" value="InterPro"/>
</dbReference>